<evidence type="ECO:0000313" key="2">
    <source>
        <dbReference type="Proteomes" id="UP000011939"/>
    </source>
</evidence>
<gene>
    <name evidence="1" type="ORF">CSUNSWCD_1119</name>
</gene>
<name>M5IL16_9BACT</name>
<evidence type="ECO:0000313" key="1">
    <source>
        <dbReference type="EMBL" id="EKU11795.1"/>
    </source>
</evidence>
<dbReference type="AlphaFoldDB" id="M5IL16"/>
<sequence length="38" mass="4529">MHFFIALHFYSYFYFTLNDKLKPLCIEVALNLIIFGSV</sequence>
<protein>
    <submittedName>
        <fullName evidence="1">Uncharacterized protein</fullName>
    </submittedName>
</protein>
<dbReference type="EMBL" id="AMZQ01000002">
    <property type="protein sequence ID" value="EKU11795.1"/>
    <property type="molecule type" value="Genomic_DNA"/>
</dbReference>
<proteinExistence type="predicted"/>
<dbReference type="Proteomes" id="UP000011939">
    <property type="component" value="Unassembled WGS sequence"/>
</dbReference>
<comment type="caution">
    <text evidence="1">The sequence shown here is derived from an EMBL/GenBank/DDBJ whole genome shotgun (WGS) entry which is preliminary data.</text>
</comment>
<accession>M5IL16</accession>
<organism evidence="1 2">
    <name type="scientific">Campylobacter showae CSUNSWCD</name>
    <dbReference type="NCBI Taxonomy" id="1244083"/>
    <lineage>
        <taxon>Bacteria</taxon>
        <taxon>Pseudomonadati</taxon>
        <taxon>Campylobacterota</taxon>
        <taxon>Epsilonproteobacteria</taxon>
        <taxon>Campylobacterales</taxon>
        <taxon>Campylobacteraceae</taxon>
        <taxon>Campylobacter</taxon>
    </lineage>
</organism>
<dbReference type="PATRIC" id="fig|1244083.3.peg.493"/>
<reference evidence="1 2" key="1">
    <citation type="journal article" date="2013" name="Genome Announc.">
        <title>Genome Sequence of Campylobacter showae UNSWCD, Isolated from a Patient with Crohn's Disease.</title>
        <authorList>
            <person name="Tay A.P."/>
            <person name="Kaakoush N.O."/>
            <person name="Deshpande N.P."/>
            <person name="Chen Z."/>
            <person name="Mitchell H."/>
            <person name="Wilkins M.R."/>
        </authorList>
    </citation>
    <scope>NUCLEOTIDE SEQUENCE [LARGE SCALE GENOMIC DNA]</scope>
    <source>
        <strain evidence="1 2">CSUNSWCD</strain>
    </source>
</reference>